<dbReference type="RefSeq" id="WP_273939572.1">
    <property type="nucleotide sequence ID" value="NZ_CP097263.1"/>
</dbReference>
<gene>
    <name evidence="1" type="ORF">ACFFH7_04580</name>
</gene>
<keyword evidence="2" id="KW-1185">Reference proteome</keyword>
<accession>A0ABV6MKB3</accession>
<proteinExistence type="predicted"/>
<evidence type="ECO:0008006" key="3">
    <source>
        <dbReference type="Google" id="ProtNLM"/>
    </source>
</evidence>
<sequence>MADTTARVTPRVYTKPRIIAVPRGGVTPRVEIDPIPRSYEK</sequence>
<evidence type="ECO:0000313" key="1">
    <source>
        <dbReference type="EMBL" id="MFC0540740.1"/>
    </source>
</evidence>
<reference evidence="1 2" key="1">
    <citation type="submission" date="2024-09" db="EMBL/GenBank/DDBJ databases">
        <authorList>
            <person name="Sun Q."/>
            <person name="Mori K."/>
        </authorList>
    </citation>
    <scope>NUCLEOTIDE SEQUENCE [LARGE SCALE GENOMIC DNA]</scope>
    <source>
        <strain evidence="1 2">TBRC 1432</strain>
    </source>
</reference>
<dbReference type="Proteomes" id="UP001589810">
    <property type="component" value="Unassembled WGS sequence"/>
</dbReference>
<dbReference type="EMBL" id="JBHLUD010000001">
    <property type="protein sequence ID" value="MFC0540740.1"/>
    <property type="molecule type" value="Genomic_DNA"/>
</dbReference>
<organism evidence="1 2">
    <name type="scientific">Kutzneria chonburiensis</name>
    <dbReference type="NCBI Taxonomy" id="1483604"/>
    <lineage>
        <taxon>Bacteria</taxon>
        <taxon>Bacillati</taxon>
        <taxon>Actinomycetota</taxon>
        <taxon>Actinomycetes</taxon>
        <taxon>Pseudonocardiales</taxon>
        <taxon>Pseudonocardiaceae</taxon>
        <taxon>Kutzneria</taxon>
    </lineage>
</organism>
<evidence type="ECO:0000313" key="2">
    <source>
        <dbReference type="Proteomes" id="UP001589810"/>
    </source>
</evidence>
<name>A0ABV6MKB3_9PSEU</name>
<protein>
    <recommendedName>
        <fullName evidence="3">Lasso RiPP family leader peptide-containing protein</fullName>
    </recommendedName>
</protein>
<comment type="caution">
    <text evidence="1">The sequence shown here is derived from an EMBL/GenBank/DDBJ whole genome shotgun (WGS) entry which is preliminary data.</text>
</comment>